<evidence type="ECO:0000256" key="3">
    <source>
        <dbReference type="ARBA" id="ARBA00004947"/>
    </source>
</evidence>
<evidence type="ECO:0000256" key="7">
    <source>
        <dbReference type="ARBA" id="ARBA00023027"/>
    </source>
</evidence>
<dbReference type="PANTHER" id="PTHR43725:SF53">
    <property type="entry name" value="UDP-ARABINOSE 4-EPIMERASE 1"/>
    <property type="match status" value="1"/>
</dbReference>
<protein>
    <recommendedName>
        <fullName evidence="6 10">UDP-glucose 4-epimerase</fullName>
        <ecNumber evidence="5 10">5.1.3.2</ecNumber>
    </recommendedName>
</protein>
<dbReference type="Gene3D" id="3.40.50.720">
    <property type="entry name" value="NAD(P)-binding Rossmann-like Domain"/>
    <property type="match status" value="1"/>
</dbReference>
<name>N0BF52_9HYPH</name>
<reference evidence="12 13" key="1">
    <citation type="journal article" date="2013" name="Genome Announc.">
        <title>Genome sequences for three denitrifying bacterial strains isolated from a uranium- and nitrate-contaminated subsurface environment.</title>
        <authorList>
            <person name="Venkatramanan R."/>
            <person name="Prakash O."/>
            <person name="Woyke T."/>
            <person name="Chain P."/>
            <person name="Goodwin L.A."/>
            <person name="Watson D."/>
            <person name="Brooks S."/>
            <person name="Kostka J.E."/>
            <person name="Green S.J."/>
        </authorList>
    </citation>
    <scope>NUCLEOTIDE SEQUENCE [LARGE SCALE GENOMIC DNA]</scope>
    <source>
        <strain evidence="12 13">1NES1</strain>
    </source>
</reference>
<evidence type="ECO:0000313" key="12">
    <source>
        <dbReference type="EMBL" id="AGK59051.1"/>
    </source>
</evidence>
<evidence type="ECO:0000313" key="13">
    <source>
        <dbReference type="Proteomes" id="UP000005952"/>
    </source>
</evidence>
<comment type="pathway">
    <text evidence="3 10">Carbohydrate metabolism; galactose metabolism.</text>
</comment>
<organism evidence="12 13">
    <name type="scientific">Hyphomicrobium denitrificans 1NES1</name>
    <dbReference type="NCBI Taxonomy" id="670307"/>
    <lineage>
        <taxon>Bacteria</taxon>
        <taxon>Pseudomonadati</taxon>
        <taxon>Pseudomonadota</taxon>
        <taxon>Alphaproteobacteria</taxon>
        <taxon>Hyphomicrobiales</taxon>
        <taxon>Hyphomicrobiaceae</taxon>
        <taxon>Hyphomicrobium</taxon>
    </lineage>
</organism>
<evidence type="ECO:0000256" key="6">
    <source>
        <dbReference type="ARBA" id="ARBA00018569"/>
    </source>
</evidence>
<dbReference type="UniPathway" id="UPA00214"/>
<evidence type="ECO:0000256" key="10">
    <source>
        <dbReference type="RuleBase" id="RU366046"/>
    </source>
</evidence>
<dbReference type="Gene3D" id="3.90.25.10">
    <property type="entry name" value="UDP-galactose 4-epimerase, domain 1"/>
    <property type="match status" value="1"/>
</dbReference>
<dbReference type="KEGG" id="hdt:HYPDE_36898"/>
<comment type="similarity">
    <text evidence="4 10">Belongs to the NAD(P)-dependent epimerase/dehydratase family.</text>
</comment>
<dbReference type="Proteomes" id="UP000005952">
    <property type="component" value="Chromosome"/>
</dbReference>
<dbReference type="InterPro" id="IPR036291">
    <property type="entry name" value="NAD(P)-bd_dom_sf"/>
</dbReference>
<feature type="domain" description="NAD-dependent epimerase/dehydratase" evidence="11">
    <location>
        <begin position="3"/>
        <end position="252"/>
    </location>
</feature>
<keyword evidence="8 10" id="KW-0413">Isomerase</keyword>
<dbReference type="RefSeq" id="WP_015599067.1">
    <property type="nucleotide sequence ID" value="NC_021172.1"/>
</dbReference>
<dbReference type="HOGENOM" id="CLU_007383_1_10_5"/>
<accession>N0BF52</accession>
<dbReference type="PANTHER" id="PTHR43725">
    <property type="entry name" value="UDP-GLUCOSE 4-EPIMERASE"/>
    <property type="match status" value="1"/>
</dbReference>
<evidence type="ECO:0000256" key="4">
    <source>
        <dbReference type="ARBA" id="ARBA00007637"/>
    </source>
</evidence>
<dbReference type="GO" id="GO:0033499">
    <property type="term" value="P:galactose catabolic process via UDP-galactose, Leloir pathway"/>
    <property type="evidence" value="ECO:0007669"/>
    <property type="project" value="TreeGrafter"/>
</dbReference>
<dbReference type="CDD" id="cd05247">
    <property type="entry name" value="UDP_G4E_1_SDR_e"/>
    <property type="match status" value="1"/>
</dbReference>
<keyword evidence="7 10" id="KW-0520">NAD</keyword>
<comment type="subunit">
    <text evidence="10">Homodimer.</text>
</comment>
<dbReference type="EMBL" id="CP005587">
    <property type="protein sequence ID" value="AGK59051.1"/>
    <property type="molecule type" value="Genomic_DNA"/>
</dbReference>
<dbReference type="GO" id="GO:0003978">
    <property type="term" value="F:UDP-glucose 4-epimerase activity"/>
    <property type="evidence" value="ECO:0007669"/>
    <property type="project" value="UniProtKB-UniRule"/>
</dbReference>
<comment type="cofactor">
    <cofactor evidence="2 10">
        <name>NAD(+)</name>
        <dbReference type="ChEBI" id="CHEBI:57540"/>
    </cofactor>
</comment>
<sequence length="332" mass="35211">MSVLVTGGAGYIGSHMVLGLLDAGEKVVVIDNLSTGYRWAVAPGAELIVADIADTGVVRETIRDHGVTAIIHFAGSIVVPDSVADPLGYYLNNTVKSRGLIATAVETGVKNFIFSSTAAVYGNPKENPVTETAALTPMSPYGSSKLMTEIMLADTSRAHDFRFVALRYFNVAGADPKGRSGQSTPKATHLIKVACETAIGKRSQMEVFGTDYPTADGTCIRDYIQVSDLAAAHLVALKYLRSGGASEIFNCGYSKGYSVHEVIAAVKRASGNDFKVVLSPRRAGDPAAIVAASAKIRNELGWKPQYDNLDEIVAQALRWERGVDQLKASAAG</sequence>
<evidence type="ECO:0000256" key="8">
    <source>
        <dbReference type="ARBA" id="ARBA00023235"/>
    </source>
</evidence>
<evidence type="ECO:0000256" key="9">
    <source>
        <dbReference type="ARBA" id="ARBA00023277"/>
    </source>
</evidence>
<evidence type="ECO:0000256" key="5">
    <source>
        <dbReference type="ARBA" id="ARBA00013189"/>
    </source>
</evidence>
<evidence type="ECO:0000259" key="11">
    <source>
        <dbReference type="Pfam" id="PF01370"/>
    </source>
</evidence>
<dbReference type="Pfam" id="PF01370">
    <property type="entry name" value="Epimerase"/>
    <property type="match status" value="1"/>
</dbReference>
<dbReference type="NCBIfam" id="TIGR01179">
    <property type="entry name" value="galE"/>
    <property type="match status" value="1"/>
</dbReference>
<evidence type="ECO:0000256" key="1">
    <source>
        <dbReference type="ARBA" id="ARBA00000083"/>
    </source>
</evidence>
<keyword evidence="9 10" id="KW-0119">Carbohydrate metabolism</keyword>
<comment type="catalytic activity">
    <reaction evidence="1 10">
        <text>UDP-alpha-D-glucose = UDP-alpha-D-galactose</text>
        <dbReference type="Rhea" id="RHEA:22168"/>
        <dbReference type="ChEBI" id="CHEBI:58885"/>
        <dbReference type="ChEBI" id="CHEBI:66914"/>
        <dbReference type="EC" id="5.1.3.2"/>
    </reaction>
</comment>
<dbReference type="InterPro" id="IPR005886">
    <property type="entry name" value="UDP_G4E"/>
</dbReference>
<dbReference type="InterPro" id="IPR001509">
    <property type="entry name" value="Epimerase_deHydtase"/>
</dbReference>
<dbReference type="OrthoDB" id="9801785at2"/>
<dbReference type="AlphaFoldDB" id="N0BF52"/>
<keyword evidence="13" id="KW-1185">Reference proteome</keyword>
<proteinExistence type="inferred from homology"/>
<dbReference type="STRING" id="670307.HYPDE_36898"/>
<evidence type="ECO:0000256" key="2">
    <source>
        <dbReference type="ARBA" id="ARBA00001911"/>
    </source>
</evidence>
<dbReference type="SUPFAM" id="SSF51735">
    <property type="entry name" value="NAD(P)-binding Rossmann-fold domains"/>
    <property type="match status" value="1"/>
</dbReference>
<dbReference type="eggNOG" id="COG1087">
    <property type="taxonomic scope" value="Bacteria"/>
</dbReference>
<gene>
    <name evidence="12" type="ORF">HYPDE_36898</name>
</gene>
<dbReference type="EC" id="5.1.3.2" evidence="5 10"/>